<organism evidence="3 4">
    <name type="scientific">Asparagus officinalis</name>
    <name type="common">Garden asparagus</name>
    <dbReference type="NCBI Taxonomy" id="4686"/>
    <lineage>
        <taxon>Eukaryota</taxon>
        <taxon>Viridiplantae</taxon>
        <taxon>Streptophyta</taxon>
        <taxon>Embryophyta</taxon>
        <taxon>Tracheophyta</taxon>
        <taxon>Spermatophyta</taxon>
        <taxon>Magnoliopsida</taxon>
        <taxon>Liliopsida</taxon>
        <taxon>Asparagales</taxon>
        <taxon>Asparagaceae</taxon>
        <taxon>Asparagoideae</taxon>
        <taxon>Asparagus</taxon>
    </lineage>
</organism>
<name>A0A5P1EML3_ASPOF</name>
<feature type="compositionally biased region" description="Low complexity" evidence="1">
    <location>
        <begin position="168"/>
        <end position="182"/>
    </location>
</feature>
<dbReference type="EMBL" id="CM007386">
    <property type="protein sequence ID" value="ONK67034.1"/>
    <property type="molecule type" value="Genomic_DNA"/>
</dbReference>
<sequence length="204" mass="22701">MAAKRSASLLKLPVTITLLALLISTAVTGGGRGMSDGEVIMFSLTGFGNFDGFFTNSSKECLSHLKAGVSTSGLIYNAPYDSYYLATPTGYIVDLTKYRTYEFLAGCIRNMDPSDEDERALRAASRASDFKDEDEMAAQRGKGGFNDEDEKVFRKGNFQGQRRDGFRGRSQGGSKSTKTRSLQLRRRRETRRLKVDEDDDDNQR</sequence>
<feature type="chain" id="PRO_5024347553" evidence="2">
    <location>
        <begin position="34"/>
        <end position="204"/>
    </location>
</feature>
<dbReference type="Proteomes" id="UP000243459">
    <property type="component" value="Chromosome 6"/>
</dbReference>
<keyword evidence="4" id="KW-1185">Reference proteome</keyword>
<proteinExistence type="predicted"/>
<gene>
    <name evidence="3" type="ORF">A4U43_C06F14880</name>
</gene>
<accession>A0A5P1EML3</accession>
<feature type="region of interest" description="Disordered" evidence="1">
    <location>
        <begin position="115"/>
        <end position="204"/>
    </location>
</feature>
<protein>
    <submittedName>
        <fullName evidence="3">Uncharacterized protein</fullName>
    </submittedName>
</protein>
<evidence type="ECO:0000313" key="3">
    <source>
        <dbReference type="EMBL" id="ONK67034.1"/>
    </source>
</evidence>
<reference evidence="4" key="1">
    <citation type="journal article" date="2017" name="Nat. Commun.">
        <title>The asparagus genome sheds light on the origin and evolution of a young Y chromosome.</title>
        <authorList>
            <person name="Harkess A."/>
            <person name="Zhou J."/>
            <person name="Xu C."/>
            <person name="Bowers J.E."/>
            <person name="Van der Hulst R."/>
            <person name="Ayyampalayam S."/>
            <person name="Mercati F."/>
            <person name="Riccardi P."/>
            <person name="McKain M.R."/>
            <person name="Kakrana A."/>
            <person name="Tang H."/>
            <person name="Ray J."/>
            <person name="Groenendijk J."/>
            <person name="Arikit S."/>
            <person name="Mathioni S.M."/>
            <person name="Nakano M."/>
            <person name="Shan H."/>
            <person name="Telgmann-Rauber A."/>
            <person name="Kanno A."/>
            <person name="Yue Z."/>
            <person name="Chen H."/>
            <person name="Li W."/>
            <person name="Chen Y."/>
            <person name="Xu X."/>
            <person name="Zhang Y."/>
            <person name="Luo S."/>
            <person name="Chen H."/>
            <person name="Gao J."/>
            <person name="Mao Z."/>
            <person name="Pires J.C."/>
            <person name="Luo M."/>
            <person name="Kudrna D."/>
            <person name="Wing R.A."/>
            <person name="Meyers B.C."/>
            <person name="Yi K."/>
            <person name="Kong H."/>
            <person name="Lavrijsen P."/>
            <person name="Sunseri F."/>
            <person name="Falavigna A."/>
            <person name="Ye Y."/>
            <person name="Leebens-Mack J.H."/>
            <person name="Chen G."/>
        </authorList>
    </citation>
    <scope>NUCLEOTIDE SEQUENCE [LARGE SCALE GENOMIC DNA]</scope>
    <source>
        <strain evidence="4">cv. DH0086</strain>
    </source>
</reference>
<dbReference type="AlphaFoldDB" id="A0A5P1EML3"/>
<keyword evidence="2" id="KW-0732">Signal</keyword>
<evidence type="ECO:0000313" key="4">
    <source>
        <dbReference type="Proteomes" id="UP000243459"/>
    </source>
</evidence>
<feature type="signal peptide" evidence="2">
    <location>
        <begin position="1"/>
        <end position="33"/>
    </location>
</feature>
<dbReference type="Gramene" id="ONK67034">
    <property type="protein sequence ID" value="ONK67034"/>
    <property type="gene ID" value="A4U43_C06F14880"/>
</dbReference>
<evidence type="ECO:0000256" key="2">
    <source>
        <dbReference type="SAM" id="SignalP"/>
    </source>
</evidence>
<evidence type="ECO:0000256" key="1">
    <source>
        <dbReference type="SAM" id="MobiDB-lite"/>
    </source>
</evidence>